<dbReference type="PANTHER" id="PTHR16026">
    <property type="entry name" value="CARTILAGE ACIDIC PROTEIN 1"/>
    <property type="match status" value="1"/>
</dbReference>
<dbReference type="InterPro" id="IPR011519">
    <property type="entry name" value="UnbV_ASPIC"/>
</dbReference>
<dbReference type="InterPro" id="IPR028994">
    <property type="entry name" value="Integrin_alpha_N"/>
</dbReference>
<keyword evidence="1" id="KW-0732">Signal</keyword>
<gene>
    <name evidence="3" type="ORF">OH136_12475</name>
</gene>
<protein>
    <submittedName>
        <fullName evidence="3">CRTAC1 family protein</fullName>
    </submittedName>
</protein>
<evidence type="ECO:0000313" key="4">
    <source>
        <dbReference type="Proteomes" id="UP001208041"/>
    </source>
</evidence>
<feature type="domain" description="ASPIC/UnbV" evidence="2">
    <location>
        <begin position="433"/>
        <end position="498"/>
    </location>
</feature>
<dbReference type="PANTHER" id="PTHR16026:SF0">
    <property type="entry name" value="CARTILAGE ACIDIC PROTEIN 1"/>
    <property type="match status" value="1"/>
</dbReference>
<dbReference type="RefSeq" id="WP_263954245.1">
    <property type="nucleotide sequence ID" value="NZ_JAOYFC010000002.1"/>
</dbReference>
<dbReference type="Gene3D" id="2.130.10.130">
    <property type="entry name" value="Integrin alpha, N-terminal"/>
    <property type="match status" value="1"/>
</dbReference>
<dbReference type="Proteomes" id="UP001208041">
    <property type="component" value="Unassembled WGS sequence"/>
</dbReference>
<evidence type="ECO:0000259" key="2">
    <source>
        <dbReference type="Pfam" id="PF07593"/>
    </source>
</evidence>
<evidence type="ECO:0000313" key="3">
    <source>
        <dbReference type="EMBL" id="MCV6825372.1"/>
    </source>
</evidence>
<dbReference type="InterPro" id="IPR027039">
    <property type="entry name" value="Crtac1"/>
</dbReference>
<feature type="signal peptide" evidence="1">
    <location>
        <begin position="1"/>
        <end position="18"/>
    </location>
</feature>
<dbReference type="AlphaFoldDB" id="A0AAE3LRA7"/>
<proteinExistence type="predicted"/>
<dbReference type="Pfam" id="PF07593">
    <property type="entry name" value="UnbV_ASPIC"/>
    <property type="match status" value="1"/>
</dbReference>
<name>A0AAE3LRA7_9RHOB</name>
<dbReference type="EMBL" id="JAOYFC010000002">
    <property type="protein sequence ID" value="MCV6825372.1"/>
    <property type="molecule type" value="Genomic_DNA"/>
</dbReference>
<reference evidence="3" key="1">
    <citation type="submission" date="2022-10" db="EMBL/GenBank/DDBJ databases">
        <authorList>
            <person name="Yue Y."/>
        </authorList>
    </citation>
    <scope>NUCLEOTIDE SEQUENCE</scope>
    <source>
        <strain evidence="3">Z654</strain>
    </source>
</reference>
<comment type="caution">
    <text evidence="3">The sequence shown here is derived from an EMBL/GenBank/DDBJ whole genome shotgun (WGS) entry which is preliminary data.</text>
</comment>
<evidence type="ECO:0000256" key="1">
    <source>
        <dbReference type="SAM" id="SignalP"/>
    </source>
</evidence>
<feature type="chain" id="PRO_5041916817" evidence="1">
    <location>
        <begin position="19"/>
        <end position="504"/>
    </location>
</feature>
<dbReference type="SUPFAM" id="SSF69318">
    <property type="entry name" value="Integrin alpha N-terminal domain"/>
    <property type="match status" value="1"/>
</dbReference>
<organism evidence="3 4">
    <name type="scientific">Halocynthiibacter halioticoli</name>
    <dbReference type="NCBI Taxonomy" id="2986804"/>
    <lineage>
        <taxon>Bacteria</taxon>
        <taxon>Pseudomonadati</taxon>
        <taxon>Pseudomonadota</taxon>
        <taxon>Alphaproteobacteria</taxon>
        <taxon>Rhodobacterales</taxon>
        <taxon>Paracoccaceae</taxon>
        <taxon>Halocynthiibacter</taxon>
    </lineage>
</organism>
<accession>A0AAE3LRA7</accession>
<keyword evidence="4" id="KW-1185">Reference proteome</keyword>
<sequence length="504" mass="54596">MRCSTALLTTLLATPIFANPSFEPISIEAHEYIGGWEFYVGGGLASFDCNDDDLPELYAAGGEAPAALFVNTSTKAALDFRKETPEALAIQGMTGAYPIDIDSDGITDLAILSVGENMLLKGEGNCTFRPFDALEFSSSSHWTTSFSATWEANNSLPTLAFGNYVDREDPNGPFETCDVNTLYRPNGKSYATPFELSPGYCTLSMLFSDWGRNGRADLRVSNDRHYYVKGGEEQMWAMEETPRLYTQEDGWESFSIWGMGIASRDLTGDGLAEIALTSMGDQKIQSPIDRSAPRFTDYTFERGTTAHRPYTGGDGRPSTGWHVAFGDIQNNGRDDIFIAKGNVERMPGAAMKDPNNLLIQGEDGNFTEFGDVAGIASLVRSRGAVLADLNNDGLLDLAVNNRKAPLEVYQNTSTETGNWLAVQLSQNSTNTDAIGSVIEVKTQSGIQTREVTIGGGHAGGSLAAQHFGLGDHTDGELRVIWPDGTEGAWQAFKAGQKITVRNDT</sequence>